<dbReference type="eggNOG" id="COG0436">
    <property type="taxonomic scope" value="Bacteria"/>
</dbReference>
<dbReference type="InterPro" id="IPR015422">
    <property type="entry name" value="PyrdxlP-dep_Trfase_small"/>
</dbReference>
<keyword evidence="2" id="KW-1185">Reference proteome</keyword>
<reference evidence="1 2" key="1">
    <citation type="submission" date="2010-04" db="EMBL/GenBank/DDBJ databases">
        <authorList>
            <person name="Muzny D."/>
            <person name="Qin X."/>
            <person name="Deng J."/>
            <person name="Jiang H."/>
            <person name="Liu Y."/>
            <person name="Qu J."/>
            <person name="Song X.-Z."/>
            <person name="Zhang L."/>
            <person name="Thornton R."/>
            <person name="Coyle M."/>
            <person name="Francisco L."/>
            <person name="Jackson L."/>
            <person name="Javaid M."/>
            <person name="Korchina V."/>
            <person name="Kovar C."/>
            <person name="Mata R."/>
            <person name="Mathew T."/>
            <person name="Ngo R."/>
            <person name="Nguyen L."/>
            <person name="Nguyen N."/>
            <person name="Okwuonu G."/>
            <person name="Ongeri F."/>
            <person name="Pham C."/>
            <person name="Simmons D."/>
            <person name="Wilczek-Boney K."/>
            <person name="Hale W."/>
            <person name="Jakkamsetti A."/>
            <person name="Pham P."/>
            <person name="Ruth R."/>
            <person name="San Lucas F."/>
            <person name="Warren J."/>
            <person name="Zhang J."/>
            <person name="Zhao Z."/>
            <person name="Zhou C."/>
            <person name="Zhu D."/>
            <person name="Lee S."/>
            <person name="Bess C."/>
            <person name="Blankenburg K."/>
            <person name="Forbes L."/>
            <person name="Fu Q."/>
            <person name="Gubbala S."/>
            <person name="Hirani K."/>
            <person name="Jayaseelan J.C."/>
            <person name="Lara F."/>
            <person name="Munidasa M."/>
            <person name="Palculict T."/>
            <person name="Patil S."/>
            <person name="Pu L.-L."/>
            <person name="Saada N."/>
            <person name="Tang L."/>
            <person name="Weissenberger G."/>
            <person name="Zhu Y."/>
            <person name="Hemphill L."/>
            <person name="Shang Y."/>
            <person name="Youmans B."/>
            <person name="Ayvaz T."/>
            <person name="Ross M."/>
            <person name="Santibanez J."/>
            <person name="Aqrawi P."/>
            <person name="Gross S."/>
            <person name="Joshi V."/>
            <person name="Fowler G."/>
            <person name="Nazareth L."/>
            <person name="Reid J."/>
            <person name="Worley K."/>
            <person name="Petrosino J."/>
            <person name="Highlander S."/>
            <person name="Gibbs R."/>
        </authorList>
    </citation>
    <scope>NUCLEOTIDE SEQUENCE [LARGE SCALE GENOMIC DNA]</scope>
    <source>
        <strain evidence="1 2">DSM 11664</strain>
    </source>
</reference>
<dbReference type="EMBL" id="ADNY01000066">
    <property type="protein sequence ID" value="EFG54863.1"/>
    <property type="molecule type" value="Genomic_DNA"/>
</dbReference>
<evidence type="ECO:0008006" key="3">
    <source>
        <dbReference type="Google" id="ProtNLM"/>
    </source>
</evidence>
<dbReference type="SUPFAM" id="SSF53383">
    <property type="entry name" value="PLP-dependent transferases"/>
    <property type="match status" value="1"/>
</dbReference>
<name>D4YVR7_9LACO</name>
<dbReference type="Proteomes" id="UP000004069">
    <property type="component" value="Unassembled WGS sequence"/>
</dbReference>
<evidence type="ECO:0000313" key="2">
    <source>
        <dbReference type="Proteomes" id="UP000004069"/>
    </source>
</evidence>
<proteinExistence type="predicted"/>
<protein>
    <recommendedName>
        <fullName evidence="3">Aminotransferase class I/classII domain-containing protein</fullName>
    </recommendedName>
</protein>
<gene>
    <name evidence="1" type="ORF">HMPREF0493_1628</name>
</gene>
<organism evidence="1 2">
    <name type="scientific">Lactobacillus amylolyticus DSM 11664</name>
    <dbReference type="NCBI Taxonomy" id="585524"/>
    <lineage>
        <taxon>Bacteria</taxon>
        <taxon>Bacillati</taxon>
        <taxon>Bacillota</taxon>
        <taxon>Bacilli</taxon>
        <taxon>Lactobacillales</taxon>
        <taxon>Lactobacillaceae</taxon>
        <taxon>Lactobacillus</taxon>
    </lineage>
</organism>
<dbReference type="Gene3D" id="3.90.1150.10">
    <property type="entry name" value="Aspartate Aminotransferase, domain 1"/>
    <property type="match status" value="1"/>
</dbReference>
<comment type="caution">
    <text evidence="1">The sequence shown here is derived from an EMBL/GenBank/DDBJ whole genome shotgun (WGS) entry which is preliminary data.</text>
</comment>
<evidence type="ECO:0000313" key="1">
    <source>
        <dbReference type="EMBL" id="EFG54863.1"/>
    </source>
</evidence>
<dbReference type="AlphaFoldDB" id="D4YVR7"/>
<accession>D4YVR7</accession>
<sequence length="76" mass="8418">MVQILFSLNDKIFICNGKFLGNTYNAYSTINIFAKIPAGFEQDDTKFIYELAEKAHVAVVAGSFFAKGGEGYIRLS</sequence>
<dbReference type="InterPro" id="IPR015424">
    <property type="entry name" value="PyrdxlP-dep_Trfase"/>
</dbReference>